<sequence>MQHYHNGYLNLLTLLFINALVLLLLLVTEDDLSLYRQNLSVRQDYALQQVQLYQQYQQQYAAFCQSNHTDKLNYTERLSAEEYSYGSGISHFIDCERQQIFVQEPKKSLNSPLKEYFNINYPLSVPSIENASATEPQIWKVEQNEITLDQDFYGVIVALNDLQISGQGTIFGAIIYERGLRYSENIKIVFDVEIIQNLSKRYSSWKMRGGWRDFGAT</sequence>
<dbReference type="EMBL" id="JPXS01000042">
    <property type="protein sequence ID" value="KGQ30683.1"/>
    <property type="molecule type" value="Genomic_DNA"/>
</dbReference>
<dbReference type="Pfam" id="PF10833">
    <property type="entry name" value="DUF2572"/>
    <property type="match status" value="1"/>
</dbReference>
<protein>
    <submittedName>
        <fullName evidence="2">Uncharacterized protein</fullName>
    </submittedName>
</protein>
<keyword evidence="1" id="KW-0472">Membrane</keyword>
<reference evidence="2 3" key="1">
    <citation type="submission" date="2014-08" db="EMBL/GenBank/DDBJ databases">
        <title>Chaperone-usher fimbriae in a diverse selection of Gallibacterium genomes.</title>
        <authorList>
            <person name="Kudirkiene E."/>
            <person name="Bager R.J."/>
            <person name="Johnson T.J."/>
            <person name="Bojesen A.M."/>
        </authorList>
    </citation>
    <scope>NUCLEOTIDE SEQUENCE [LARGE SCALE GENOMIC DNA]</scope>
    <source>
        <strain evidence="2 3">20558/3kl.</strain>
    </source>
</reference>
<dbReference type="AlphaFoldDB" id="A0A0A2XEY1"/>
<keyword evidence="1" id="KW-1133">Transmembrane helix</keyword>
<evidence type="ECO:0000256" key="1">
    <source>
        <dbReference type="SAM" id="Phobius"/>
    </source>
</evidence>
<dbReference type="RefSeq" id="WP_039084273.1">
    <property type="nucleotide sequence ID" value="NZ_JPXS01000042.1"/>
</dbReference>
<evidence type="ECO:0000313" key="3">
    <source>
        <dbReference type="Proteomes" id="UP000030526"/>
    </source>
</evidence>
<proteinExistence type="predicted"/>
<accession>A0A0A2XEY1</accession>
<dbReference type="InterPro" id="IPR022543">
    <property type="entry name" value="DUF2572"/>
</dbReference>
<keyword evidence="1" id="KW-0812">Transmembrane</keyword>
<organism evidence="2 3">
    <name type="scientific">Gallibacterium anatis</name>
    <dbReference type="NCBI Taxonomy" id="750"/>
    <lineage>
        <taxon>Bacteria</taxon>
        <taxon>Pseudomonadati</taxon>
        <taxon>Pseudomonadota</taxon>
        <taxon>Gammaproteobacteria</taxon>
        <taxon>Pasteurellales</taxon>
        <taxon>Pasteurellaceae</taxon>
        <taxon>Gallibacterium</taxon>
    </lineage>
</organism>
<feature type="transmembrane region" description="Helical" evidence="1">
    <location>
        <begin position="7"/>
        <end position="27"/>
    </location>
</feature>
<name>A0A0A2XEY1_9PAST</name>
<gene>
    <name evidence="2" type="ORF">JP32_08320</name>
</gene>
<evidence type="ECO:0000313" key="2">
    <source>
        <dbReference type="EMBL" id="KGQ30683.1"/>
    </source>
</evidence>
<dbReference type="Proteomes" id="UP000030526">
    <property type="component" value="Unassembled WGS sequence"/>
</dbReference>
<comment type="caution">
    <text evidence="2">The sequence shown here is derived from an EMBL/GenBank/DDBJ whole genome shotgun (WGS) entry which is preliminary data.</text>
</comment>